<evidence type="ECO:0000256" key="2">
    <source>
        <dbReference type="ARBA" id="ARBA00009995"/>
    </source>
</evidence>
<dbReference type="PANTHER" id="PTHR48048">
    <property type="entry name" value="GLYCOSYLTRANSFERASE"/>
    <property type="match status" value="1"/>
</dbReference>
<sequence length="416" mass="46081">MIKAEVIFIPAPGVGHLVSTIEFSKLLISRDDRISISILIMNLSSDASILGITQSLQKDVPDRLAFVDIPALDETIMTGLQSKGYLNFLMSFLEIQKTKVRDIVASILSRSVSSKLAGLVIDFFCTPMIDVANEFNVPTYVFFTPAAASLGFMFYSQSLKDNENQEIYEYKDSDAELSIPSFSNPVPAKVLPSMMLSKDGSDIFTNISRRLREAKAIVVNTVMELEAHSIKSLVEDENTPLLHHVGPIIKSTNGESTSQGQLSNQAIISWLDSHPPSSVVFLCFGSMGTFDPEQVTEIACALELSGQRFLWCLRRPSQEKETGALPKNYDNYNEVFPEGFLERTAEIGKVIGWAPQAEEIERGIRCLMDGESEMRKKVKEMKDTCRKATAEGGSSYNSAGQFIEDLMSNIRNKRGA</sequence>
<reference evidence="5" key="2">
    <citation type="submission" date="2023-05" db="EMBL/GenBank/DDBJ databases">
        <authorList>
            <person name="Schelkunov M.I."/>
        </authorList>
    </citation>
    <scope>NUCLEOTIDE SEQUENCE</scope>
    <source>
        <strain evidence="5">Hsosn_3</strain>
        <tissue evidence="5">Leaf</tissue>
    </source>
</reference>
<dbReference type="AlphaFoldDB" id="A0AAD8GS89"/>
<keyword evidence="3" id="KW-0808">Transferase</keyword>
<protein>
    <submittedName>
        <fullName evidence="5">Glycosyltransferase</fullName>
    </submittedName>
</protein>
<organism evidence="5 6">
    <name type="scientific">Heracleum sosnowskyi</name>
    <dbReference type="NCBI Taxonomy" id="360622"/>
    <lineage>
        <taxon>Eukaryota</taxon>
        <taxon>Viridiplantae</taxon>
        <taxon>Streptophyta</taxon>
        <taxon>Embryophyta</taxon>
        <taxon>Tracheophyta</taxon>
        <taxon>Spermatophyta</taxon>
        <taxon>Magnoliopsida</taxon>
        <taxon>eudicotyledons</taxon>
        <taxon>Gunneridae</taxon>
        <taxon>Pentapetalae</taxon>
        <taxon>asterids</taxon>
        <taxon>campanulids</taxon>
        <taxon>Apiales</taxon>
        <taxon>Apiaceae</taxon>
        <taxon>Apioideae</taxon>
        <taxon>apioid superclade</taxon>
        <taxon>Tordylieae</taxon>
        <taxon>Tordyliinae</taxon>
        <taxon>Heracleum</taxon>
    </lineage>
</organism>
<evidence type="ECO:0000313" key="6">
    <source>
        <dbReference type="Proteomes" id="UP001237642"/>
    </source>
</evidence>
<gene>
    <name evidence="5" type="ORF">POM88_052562</name>
</gene>
<keyword evidence="4" id="KW-0414">Isoprene biosynthesis</keyword>
<name>A0AAD8GS89_9APIA</name>
<evidence type="ECO:0000256" key="1">
    <source>
        <dbReference type="ARBA" id="ARBA00004721"/>
    </source>
</evidence>
<evidence type="ECO:0000256" key="4">
    <source>
        <dbReference type="ARBA" id="ARBA00023229"/>
    </source>
</evidence>
<reference evidence="5" key="1">
    <citation type="submission" date="2023-02" db="EMBL/GenBank/DDBJ databases">
        <title>Genome of toxic invasive species Heracleum sosnowskyi carries increased number of genes despite the absence of recent whole-genome duplications.</title>
        <authorList>
            <person name="Schelkunov M."/>
            <person name="Shtratnikova V."/>
            <person name="Makarenko M."/>
            <person name="Klepikova A."/>
            <person name="Omelchenko D."/>
            <person name="Novikova G."/>
            <person name="Obukhova E."/>
            <person name="Bogdanov V."/>
            <person name="Penin A."/>
            <person name="Logacheva M."/>
        </authorList>
    </citation>
    <scope>NUCLEOTIDE SEQUENCE</scope>
    <source>
        <strain evidence="5">Hsosn_3</strain>
        <tissue evidence="5">Leaf</tissue>
    </source>
</reference>
<accession>A0AAD8GS89</accession>
<comment type="pathway">
    <text evidence="1">Secondary metabolite biosynthesis; terpenoid biosynthesis.</text>
</comment>
<dbReference type="InterPro" id="IPR002213">
    <property type="entry name" value="UDP_glucos_trans"/>
</dbReference>
<dbReference type="GO" id="GO:0035251">
    <property type="term" value="F:UDP-glucosyltransferase activity"/>
    <property type="evidence" value="ECO:0007669"/>
    <property type="project" value="InterPro"/>
</dbReference>
<dbReference type="SUPFAM" id="SSF53756">
    <property type="entry name" value="UDP-Glycosyltransferase/glycogen phosphorylase"/>
    <property type="match status" value="1"/>
</dbReference>
<dbReference type="InterPro" id="IPR050481">
    <property type="entry name" value="UDP-glycosyltransf_plant"/>
</dbReference>
<evidence type="ECO:0000313" key="5">
    <source>
        <dbReference type="EMBL" id="KAK1353427.1"/>
    </source>
</evidence>
<comment type="similarity">
    <text evidence="2">Belongs to the UDP-glycosyltransferase family.</text>
</comment>
<dbReference type="Gene3D" id="3.40.50.2000">
    <property type="entry name" value="Glycogen Phosphorylase B"/>
    <property type="match status" value="4"/>
</dbReference>
<dbReference type="GO" id="GO:0008299">
    <property type="term" value="P:isoprenoid biosynthetic process"/>
    <property type="evidence" value="ECO:0007669"/>
    <property type="project" value="UniProtKB-KW"/>
</dbReference>
<dbReference type="Proteomes" id="UP001237642">
    <property type="component" value="Unassembled WGS sequence"/>
</dbReference>
<dbReference type="CDD" id="cd03784">
    <property type="entry name" value="GT1_Gtf-like"/>
    <property type="match status" value="1"/>
</dbReference>
<dbReference type="PANTHER" id="PTHR48048:SF45">
    <property type="entry name" value="GLYCOSYLTRANSFERASE"/>
    <property type="match status" value="1"/>
</dbReference>
<proteinExistence type="inferred from homology"/>
<comment type="caution">
    <text evidence="5">The sequence shown here is derived from an EMBL/GenBank/DDBJ whole genome shotgun (WGS) entry which is preliminary data.</text>
</comment>
<dbReference type="EMBL" id="JAUIZM010000013">
    <property type="protein sequence ID" value="KAK1353427.1"/>
    <property type="molecule type" value="Genomic_DNA"/>
</dbReference>
<evidence type="ECO:0000256" key="3">
    <source>
        <dbReference type="ARBA" id="ARBA00022679"/>
    </source>
</evidence>
<keyword evidence="6" id="KW-1185">Reference proteome</keyword>